<keyword evidence="7 8" id="KW-0472">Membrane</keyword>
<accession>A0A0G0I618</accession>
<feature type="transmembrane region" description="Helical" evidence="8">
    <location>
        <begin position="436"/>
        <end position="454"/>
    </location>
</feature>
<dbReference type="PANTHER" id="PTHR33908:SF11">
    <property type="entry name" value="MEMBRANE PROTEIN"/>
    <property type="match status" value="1"/>
</dbReference>
<feature type="transmembrane region" description="Helical" evidence="8">
    <location>
        <begin position="176"/>
        <end position="195"/>
    </location>
</feature>
<feature type="transmembrane region" description="Helical" evidence="8">
    <location>
        <begin position="125"/>
        <end position="144"/>
    </location>
</feature>
<evidence type="ECO:0000256" key="1">
    <source>
        <dbReference type="ARBA" id="ARBA00004651"/>
    </source>
</evidence>
<gene>
    <name evidence="10" type="ORF">US68_C0002G0035</name>
</gene>
<keyword evidence="2" id="KW-1003">Cell membrane</keyword>
<dbReference type="GO" id="GO:0009103">
    <property type="term" value="P:lipopolysaccharide biosynthetic process"/>
    <property type="evidence" value="ECO:0007669"/>
    <property type="project" value="UniProtKB-ARBA"/>
</dbReference>
<sequence length="470" mass="53773">MRNKIIISIKFVFFLVILILALFVRKKNYAEIPIPGQSLDEYSYSWAGLSLLESGMPVASSGIEGNKNTLYRYVNVDRFFQTVSSGDPITINYPWMDHPPLLGLITGGYAYLSGVRVFEDTTAYIIRKPIIIISTISVGLLMIYCWVNFGYYAAMVGGLIYATTPLVVLSGRMIQAENAIIPCLLACMICISLYIKRKNDYWLLGAALMAGVATLFKLTGFVCHLFVLFALLDKYKGFNKRFWKDLGFFLAVSLPISFLFVIYGSVWGLDNFKNILFSNYNRFYGIGPNSLIEIIRNQRLTQHKFLPEVSIISGWLIFLGLIIKKQKNIGVRLTVLGLFSYLIIYIFFGSQPYGWYTFPFWALLIILLTKFLTDGITKGKQLMAVFFILLTILGFNISRIIGIFEFQPYANLWRTGISGIIFVLVIKQFFKYKNNLIFKILFLIMLGAIIYTNIKYLNGINLDYWWQNIS</sequence>
<dbReference type="InterPro" id="IPR050297">
    <property type="entry name" value="LipidA_mod_glycosyltrf_83"/>
</dbReference>
<feature type="transmembrane region" description="Helical" evidence="8">
    <location>
        <begin position="354"/>
        <end position="372"/>
    </location>
</feature>
<dbReference type="EMBL" id="LBTX01000002">
    <property type="protein sequence ID" value="KKQ50758.1"/>
    <property type="molecule type" value="Genomic_DNA"/>
</dbReference>
<evidence type="ECO:0000256" key="6">
    <source>
        <dbReference type="ARBA" id="ARBA00022989"/>
    </source>
</evidence>
<feature type="transmembrane region" description="Helical" evidence="8">
    <location>
        <begin position="6"/>
        <end position="24"/>
    </location>
</feature>
<feature type="transmembrane region" description="Helical" evidence="8">
    <location>
        <begin position="305"/>
        <end position="323"/>
    </location>
</feature>
<proteinExistence type="predicted"/>
<name>A0A0G0I618_9BACT</name>
<comment type="caution">
    <text evidence="10">The sequence shown here is derived from an EMBL/GenBank/DDBJ whole genome shotgun (WGS) entry which is preliminary data.</text>
</comment>
<evidence type="ECO:0000256" key="5">
    <source>
        <dbReference type="ARBA" id="ARBA00022692"/>
    </source>
</evidence>
<feature type="transmembrane region" description="Helical" evidence="8">
    <location>
        <begin position="410"/>
        <end position="429"/>
    </location>
</feature>
<feature type="domain" description="Glycosyltransferase RgtA/B/C/D-like" evidence="9">
    <location>
        <begin position="97"/>
        <end position="254"/>
    </location>
</feature>
<dbReference type="AlphaFoldDB" id="A0A0G0I618"/>
<evidence type="ECO:0000259" key="9">
    <source>
        <dbReference type="Pfam" id="PF13231"/>
    </source>
</evidence>
<evidence type="ECO:0000256" key="8">
    <source>
        <dbReference type="SAM" id="Phobius"/>
    </source>
</evidence>
<evidence type="ECO:0000313" key="11">
    <source>
        <dbReference type="Proteomes" id="UP000034231"/>
    </source>
</evidence>
<comment type="subcellular location">
    <subcellularLocation>
        <location evidence="1">Cell membrane</location>
        <topology evidence="1">Multi-pass membrane protein</topology>
    </subcellularLocation>
</comment>
<keyword evidence="3" id="KW-0328">Glycosyltransferase</keyword>
<evidence type="ECO:0000256" key="7">
    <source>
        <dbReference type="ARBA" id="ARBA00023136"/>
    </source>
</evidence>
<dbReference type="PANTHER" id="PTHR33908">
    <property type="entry name" value="MANNOSYLTRANSFERASE YKCB-RELATED"/>
    <property type="match status" value="1"/>
</dbReference>
<evidence type="ECO:0000256" key="4">
    <source>
        <dbReference type="ARBA" id="ARBA00022679"/>
    </source>
</evidence>
<protein>
    <recommendedName>
        <fullName evidence="9">Glycosyltransferase RgtA/B/C/D-like domain-containing protein</fullName>
    </recommendedName>
</protein>
<feature type="transmembrane region" description="Helical" evidence="8">
    <location>
        <begin position="150"/>
        <end position="169"/>
    </location>
</feature>
<dbReference type="Pfam" id="PF13231">
    <property type="entry name" value="PMT_2"/>
    <property type="match status" value="1"/>
</dbReference>
<evidence type="ECO:0000313" key="10">
    <source>
        <dbReference type="EMBL" id="KKQ50758.1"/>
    </source>
</evidence>
<dbReference type="GO" id="GO:0005886">
    <property type="term" value="C:plasma membrane"/>
    <property type="evidence" value="ECO:0007669"/>
    <property type="project" value="UniProtKB-SubCell"/>
</dbReference>
<feature type="transmembrane region" description="Helical" evidence="8">
    <location>
        <begin position="201"/>
        <end position="227"/>
    </location>
</feature>
<feature type="transmembrane region" description="Helical" evidence="8">
    <location>
        <begin position="384"/>
        <end position="404"/>
    </location>
</feature>
<dbReference type="PATRIC" id="fig|1618488.3.peg.119"/>
<dbReference type="GO" id="GO:0016763">
    <property type="term" value="F:pentosyltransferase activity"/>
    <property type="evidence" value="ECO:0007669"/>
    <property type="project" value="TreeGrafter"/>
</dbReference>
<evidence type="ECO:0000256" key="3">
    <source>
        <dbReference type="ARBA" id="ARBA00022676"/>
    </source>
</evidence>
<feature type="transmembrane region" description="Helical" evidence="8">
    <location>
        <begin position="248"/>
        <end position="269"/>
    </location>
</feature>
<keyword evidence="6 8" id="KW-1133">Transmembrane helix</keyword>
<dbReference type="InterPro" id="IPR038731">
    <property type="entry name" value="RgtA/B/C-like"/>
</dbReference>
<keyword evidence="4" id="KW-0808">Transferase</keyword>
<evidence type="ECO:0000256" key="2">
    <source>
        <dbReference type="ARBA" id="ARBA00022475"/>
    </source>
</evidence>
<feature type="transmembrane region" description="Helical" evidence="8">
    <location>
        <begin position="330"/>
        <end position="348"/>
    </location>
</feature>
<keyword evidence="5 8" id="KW-0812">Transmembrane</keyword>
<dbReference type="Proteomes" id="UP000034231">
    <property type="component" value="Unassembled WGS sequence"/>
</dbReference>
<reference evidence="10 11" key="1">
    <citation type="journal article" date="2015" name="Nature">
        <title>rRNA introns, odd ribosomes, and small enigmatic genomes across a large radiation of phyla.</title>
        <authorList>
            <person name="Brown C.T."/>
            <person name="Hug L.A."/>
            <person name="Thomas B.C."/>
            <person name="Sharon I."/>
            <person name="Castelle C.J."/>
            <person name="Singh A."/>
            <person name="Wilkins M.J."/>
            <person name="Williams K.H."/>
            <person name="Banfield J.F."/>
        </authorList>
    </citation>
    <scope>NUCLEOTIDE SEQUENCE [LARGE SCALE GENOMIC DNA]</scope>
</reference>
<organism evidence="10 11">
    <name type="scientific">Candidatus Shapirobacteria bacterium GW2011_GWE1_38_10</name>
    <dbReference type="NCBI Taxonomy" id="1618488"/>
    <lineage>
        <taxon>Bacteria</taxon>
        <taxon>Candidatus Shapironibacteriota</taxon>
    </lineage>
</organism>